<gene>
    <name evidence="1" type="ORF">RCZ01_08740</name>
</gene>
<comment type="caution">
    <text evidence="1">The sequence shown here is derived from an EMBL/GenBank/DDBJ whole genome shotgun (WGS) entry which is preliminary data.</text>
</comment>
<organism evidence="1 2">
    <name type="scientific">Capnocytophaga felis</name>
    <dbReference type="NCBI Taxonomy" id="2267611"/>
    <lineage>
        <taxon>Bacteria</taxon>
        <taxon>Pseudomonadati</taxon>
        <taxon>Bacteroidota</taxon>
        <taxon>Flavobacteriia</taxon>
        <taxon>Flavobacteriales</taxon>
        <taxon>Flavobacteriaceae</taxon>
        <taxon>Capnocytophaga</taxon>
    </lineage>
</organism>
<dbReference type="Proteomes" id="UP000398217">
    <property type="component" value="Unassembled WGS sequence"/>
</dbReference>
<evidence type="ECO:0000313" key="2">
    <source>
        <dbReference type="Proteomes" id="UP000398217"/>
    </source>
</evidence>
<keyword evidence="2" id="KW-1185">Reference proteome</keyword>
<sequence length="398" mass="44797">MKFVKHFFMVITALAIFNACKKDDSAGGAEKVNVKFNFEKPKGIEITKLDNVVVNLTELNTKTKKQLVLGDDYQLNLNIEQGSYEVSVDGKIQYKLDGNLFEGGVTAFINKIDLLKSTTQNIQLVLKSFSKDFIIEEVFFAGTLTPEGKQYFGDQYIKIYNNTNEVLYADGLLIADSRFLTTLKNEVTPNLMAEAFTTEGIVRIPGDGTKYPVKPGESIIVADQGINHKENNSNSLNLSGADFEIFYTGMKDGVDNPQVENAINFNGRMIFHNRGFRSYVLARLPKDVTAEAYLADYKYKYEYPIGGRIMKREAYKIPNNWIVDAVNLSVAAEFHWIVTDTSLDSGWTHCGKVDKDPTRYGKAVRRKVIQEVDGKRLLKDTNNSTVDFEAEVVPSMMK</sequence>
<dbReference type="RefSeq" id="WP_155284220.1">
    <property type="nucleotide sequence ID" value="NZ_BLBC01000005.1"/>
</dbReference>
<evidence type="ECO:0000313" key="1">
    <source>
        <dbReference type="EMBL" id="GET45572.1"/>
    </source>
</evidence>
<dbReference type="InterPro" id="IPR032627">
    <property type="entry name" value="DUF4876"/>
</dbReference>
<accession>A0A5M4B8F9</accession>
<dbReference type="EMBL" id="BLBC01000005">
    <property type="protein sequence ID" value="GET45572.1"/>
    <property type="molecule type" value="Genomic_DNA"/>
</dbReference>
<name>A0A5M4B8F9_9FLAO</name>
<dbReference type="OrthoDB" id="1409865at2"/>
<dbReference type="Pfam" id="PF16215">
    <property type="entry name" value="DUF4876"/>
    <property type="match status" value="1"/>
</dbReference>
<reference evidence="2" key="1">
    <citation type="journal article" date="2020" name="Int. J. Syst. Evol. Microbiol.">
        <title>Capnocytophaga felis sp. nov. isolated from the feline oral cavity.</title>
        <authorList>
            <person name="Suzuki M."/>
            <person name="Umeda K."/>
            <person name="Kimura M."/>
            <person name="Imaoka K."/>
            <person name="Morikawa S."/>
            <person name="Maeda K."/>
        </authorList>
    </citation>
    <scope>NUCLEOTIDE SEQUENCE [LARGE SCALE GENOMIC DNA]</scope>
    <source>
        <strain evidence="2">KC07070</strain>
    </source>
</reference>
<proteinExistence type="predicted"/>
<protein>
    <submittedName>
        <fullName evidence="1">DUF4876 domain-containing protein</fullName>
    </submittedName>
</protein>
<dbReference type="AlphaFoldDB" id="A0A5M4B8F9"/>